<dbReference type="GO" id="GO:0031119">
    <property type="term" value="P:tRNA pseudouridine synthesis"/>
    <property type="evidence" value="ECO:0007669"/>
    <property type="project" value="UniProtKB-UniRule"/>
</dbReference>
<evidence type="ECO:0000256" key="4">
    <source>
        <dbReference type="ARBA" id="ARBA00023235"/>
    </source>
</evidence>
<dbReference type="EC" id="5.4.99.25" evidence="5"/>
<dbReference type="Gene3D" id="3.30.2350.10">
    <property type="entry name" value="Pseudouridine synthase"/>
    <property type="match status" value="1"/>
</dbReference>
<dbReference type="SUPFAM" id="SSF55120">
    <property type="entry name" value="Pseudouridine synthase"/>
    <property type="match status" value="1"/>
</dbReference>
<keyword evidence="3 5" id="KW-0819">tRNA processing</keyword>
<evidence type="ECO:0000313" key="9">
    <source>
        <dbReference type="Proteomes" id="UP000199163"/>
    </source>
</evidence>
<dbReference type="RefSeq" id="WP_091270451.1">
    <property type="nucleotide sequence ID" value="NZ_FNDK01000001.1"/>
</dbReference>
<name>A0A1G7YSJ9_9BACI</name>
<dbReference type="EMBL" id="FNDK01000001">
    <property type="protein sequence ID" value="SDG99335.1"/>
    <property type="molecule type" value="Genomic_DNA"/>
</dbReference>
<evidence type="ECO:0000313" key="8">
    <source>
        <dbReference type="EMBL" id="SDG99335.1"/>
    </source>
</evidence>
<dbReference type="GO" id="GO:0003723">
    <property type="term" value="F:RNA binding"/>
    <property type="evidence" value="ECO:0007669"/>
    <property type="project" value="InterPro"/>
</dbReference>
<comment type="similarity">
    <text evidence="2 5">Belongs to the pseudouridine synthase TruB family. Type 1 subfamily.</text>
</comment>
<dbReference type="Pfam" id="PF16198">
    <property type="entry name" value="TruB_C_2"/>
    <property type="match status" value="1"/>
</dbReference>
<feature type="active site" description="Nucleophile" evidence="5">
    <location>
        <position position="39"/>
    </location>
</feature>
<dbReference type="OrthoDB" id="9802309at2"/>
<dbReference type="NCBIfam" id="TIGR00431">
    <property type="entry name" value="TruB"/>
    <property type="match status" value="1"/>
</dbReference>
<sequence>MPNGIIPLYKPKGMTSHDCVIQMRRLFETKKVGHTGTLDPDVEGVLPICIGRATKVAEYITNLPKQYEAEITLGYSTTTEDASGEIVDKQTVAPGLSVQTIQQSLTSFFGTVEQTPPMYSAVKVNGKKLYEYAREGITVKRPTRTIQIFDITLLESSIRKQEETLSFRIDITCSKGTYVRTLAVDIGRELGYPAHMSDLERTKSGPFTTDMCYTLEELRRKKQQGQLDATILNIINALAHMEQIEVDQHMARKIMHGAVLPKREHVKSSTYLLLYNGKALAMYADHPKKPGYMKPKTMLVTNGEDDIKV</sequence>
<dbReference type="PANTHER" id="PTHR13767:SF2">
    <property type="entry name" value="PSEUDOURIDYLATE SYNTHASE TRUB1"/>
    <property type="match status" value="1"/>
</dbReference>
<comment type="catalytic activity">
    <reaction evidence="1 5">
        <text>uridine(55) in tRNA = pseudouridine(55) in tRNA</text>
        <dbReference type="Rhea" id="RHEA:42532"/>
        <dbReference type="Rhea" id="RHEA-COMP:10101"/>
        <dbReference type="Rhea" id="RHEA-COMP:10102"/>
        <dbReference type="ChEBI" id="CHEBI:65314"/>
        <dbReference type="ChEBI" id="CHEBI:65315"/>
        <dbReference type="EC" id="5.4.99.25"/>
    </reaction>
</comment>
<evidence type="ECO:0000259" key="6">
    <source>
        <dbReference type="Pfam" id="PF01509"/>
    </source>
</evidence>
<dbReference type="InterPro" id="IPR014780">
    <property type="entry name" value="tRNA_psdUridine_synth_TruB"/>
</dbReference>
<reference evidence="9" key="1">
    <citation type="submission" date="2016-10" db="EMBL/GenBank/DDBJ databases">
        <authorList>
            <person name="Varghese N."/>
            <person name="Submissions S."/>
        </authorList>
    </citation>
    <scope>NUCLEOTIDE SEQUENCE [LARGE SCALE GENOMIC DNA]</scope>
    <source>
        <strain evidence="9">DSM 21632</strain>
    </source>
</reference>
<evidence type="ECO:0000256" key="3">
    <source>
        <dbReference type="ARBA" id="ARBA00022694"/>
    </source>
</evidence>
<dbReference type="InterPro" id="IPR002501">
    <property type="entry name" value="PsdUridine_synth_N"/>
</dbReference>
<dbReference type="InterPro" id="IPR020103">
    <property type="entry name" value="PsdUridine_synth_cat_dom_sf"/>
</dbReference>
<dbReference type="GO" id="GO:0160148">
    <property type="term" value="F:tRNA pseudouridine(55) synthase activity"/>
    <property type="evidence" value="ECO:0007669"/>
    <property type="project" value="UniProtKB-EC"/>
</dbReference>
<dbReference type="FunFam" id="3.30.2350.10:FF:000011">
    <property type="entry name" value="tRNA pseudouridine synthase B"/>
    <property type="match status" value="1"/>
</dbReference>
<dbReference type="PANTHER" id="PTHR13767">
    <property type="entry name" value="TRNA-PSEUDOURIDINE SYNTHASE"/>
    <property type="match status" value="1"/>
</dbReference>
<dbReference type="CDD" id="cd02573">
    <property type="entry name" value="PseudoU_synth_EcTruB"/>
    <property type="match status" value="1"/>
</dbReference>
<dbReference type="AlphaFoldDB" id="A0A1G7YSJ9"/>
<comment type="function">
    <text evidence="5">Responsible for synthesis of pseudouridine from uracil-55 in the psi GC loop of transfer RNAs.</text>
</comment>
<dbReference type="InterPro" id="IPR032819">
    <property type="entry name" value="TruB_C"/>
</dbReference>
<proteinExistence type="inferred from homology"/>
<keyword evidence="4 5" id="KW-0413">Isomerase</keyword>
<evidence type="ECO:0000256" key="5">
    <source>
        <dbReference type="HAMAP-Rule" id="MF_01080"/>
    </source>
</evidence>
<feature type="domain" description="tRNA pseudouridylate synthase B C-terminal" evidence="7">
    <location>
        <begin position="180"/>
        <end position="233"/>
    </location>
</feature>
<gene>
    <name evidence="5" type="primary">truB</name>
    <name evidence="8" type="ORF">SAMN05192534_101255</name>
</gene>
<protein>
    <recommendedName>
        <fullName evidence="5">tRNA pseudouridine synthase B</fullName>
        <ecNumber evidence="5">5.4.99.25</ecNumber>
    </recommendedName>
    <alternativeName>
        <fullName evidence="5">tRNA pseudouridine(55) synthase</fullName>
        <shortName evidence="5">Psi55 synthase</shortName>
    </alternativeName>
    <alternativeName>
        <fullName evidence="5">tRNA pseudouridylate synthase</fullName>
    </alternativeName>
    <alternativeName>
        <fullName evidence="5">tRNA-uridine isomerase</fullName>
    </alternativeName>
</protein>
<keyword evidence="9" id="KW-1185">Reference proteome</keyword>
<evidence type="ECO:0000256" key="2">
    <source>
        <dbReference type="ARBA" id="ARBA00005642"/>
    </source>
</evidence>
<organism evidence="8 9">
    <name type="scientific">Alteribacillus persepolensis</name>
    <dbReference type="NCBI Taxonomy" id="568899"/>
    <lineage>
        <taxon>Bacteria</taxon>
        <taxon>Bacillati</taxon>
        <taxon>Bacillota</taxon>
        <taxon>Bacilli</taxon>
        <taxon>Bacillales</taxon>
        <taxon>Bacillaceae</taxon>
        <taxon>Alteribacillus</taxon>
    </lineage>
</organism>
<accession>A0A1G7YSJ9</accession>
<dbReference type="HAMAP" id="MF_01080">
    <property type="entry name" value="TruB_bact"/>
    <property type="match status" value="1"/>
</dbReference>
<dbReference type="STRING" id="568899.SAMN05192534_101255"/>
<evidence type="ECO:0000256" key="1">
    <source>
        <dbReference type="ARBA" id="ARBA00000385"/>
    </source>
</evidence>
<feature type="domain" description="Pseudouridine synthase II N-terminal" evidence="6">
    <location>
        <begin position="24"/>
        <end position="179"/>
    </location>
</feature>
<dbReference type="Pfam" id="PF01509">
    <property type="entry name" value="TruB_N"/>
    <property type="match status" value="1"/>
</dbReference>
<evidence type="ECO:0000259" key="7">
    <source>
        <dbReference type="Pfam" id="PF16198"/>
    </source>
</evidence>
<dbReference type="GO" id="GO:1990481">
    <property type="term" value="P:mRNA pseudouridine synthesis"/>
    <property type="evidence" value="ECO:0007669"/>
    <property type="project" value="TreeGrafter"/>
</dbReference>
<dbReference type="Proteomes" id="UP000199163">
    <property type="component" value="Unassembled WGS sequence"/>
</dbReference>